<accession>A0A068WHI4</accession>
<evidence type="ECO:0000313" key="2">
    <source>
        <dbReference type="EMBL" id="CDS19202.1"/>
    </source>
</evidence>
<reference evidence="4" key="3">
    <citation type="submission" date="2020-10" db="UniProtKB">
        <authorList>
            <consortium name="WormBaseParasite"/>
        </authorList>
    </citation>
    <scope>IDENTIFICATION</scope>
</reference>
<sequence length="430" mass="51085">MNVPGHISFSYDKNMYKCLYTLRYEKAKADYKSNLKKRRQKMHELFNKDSELLDQVPLKIEEDRYLRREQLREEIEELRKLKEIECKTLAKAGYRKQTTMNKDNYRPLLNKLYMQDLNAQVELNKQIKAYENRKEEGMAKMTWLPVGHDCGNGNTRPKRDLNEELRDAMAAREAKLSEIAKQKEREAEEMREREEVCLREKAEATKAAYERRAMLRGAFEQQIKERNQELWTKKVEDARVSAWLTSNANQQVLVMKDKSLHDKAIAKQRALDFFDYVKQLEEEKQLEEKRRERAMERIASDMMEANEAKQRQIREASQALEREIRQAQLKQIKEKEGRSIVPTTDGGLSFLDKMHADDGRRVDGARIIRQENSRYLQQQIAQKPSTALFEDWGMEGREFTRSPQRSHEEDLATYEYLNPLRKLSLKEMEF</sequence>
<dbReference type="EMBL" id="LK028579">
    <property type="protein sequence ID" value="CDS19202.1"/>
    <property type="molecule type" value="Genomic_DNA"/>
</dbReference>
<organism evidence="2">
    <name type="scientific">Echinococcus granulosus</name>
    <name type="common">Hydatid tapeworm</name>
    <dbReference type="NCBI Taxonomy" id="6210"/>
    <lineage>
        <taxon>Eukaryota</taxon>
        <taxon>Metazoa</taxon>
        <taxon>Spiralia</taxon>
        <taxon>Lophotrochozoa</taxon>
        <taxon>Platyhelminthes</taxon>
        <taxon>Cestoda</taxon>
        <taxon>Eucestoda</taxon>
        <taxon>Cyclophyllidea</taxon>
        <taxon>Taeniidae</taxon>
        <taxon>Echinococcus</taxon>
        <taxon>Echinococcus granulosus group</taxon>
    </lineage>
</organism>
<protein>
    <submittedName>
        <fullName evidence="4">Trichohyalin-plectin-homology domain-containing protein</fullName>
    </submittedName>
</protein>
<dbReference type="WBParaSite" id="EgrG_000449300">
    <property type="protein sequence ID" value="EgrG_000449300"/>
    <property type="gene ID" value="EgrG_000449300"/>
</dbReference>
<gene>
    <name evidence="4" type="primary">EGR_02476</name>
    <name evidence="2" type="ORF">EgrG_000449300</name>
</gene>
<evidence type="ECO:0000256" key="1">
    <source>
        <dbReference type="SAM" id="Coils"/>
    </source>
</evidence>
<dbReference type="OrthoDB" id="6254107at2759"/>
<proteinExistence type="predicted"/>
<feature type="coiled-coil region" evidence="1">
    <location>
        <begin position="120"/>
        <end position="200"/>
    </location>
</feature>
<dbReference type="Proteomes" id="UP000492820">
    <property type="component" value="Unassembled WGS sequence"/>
</dbReference>
<reference evidence="2" key="2">
    <citation type="submission" date="2014-06" db="EMBL/GenBank/DDBJ databases">
        <authorList>
            <person name="Aslett M."/>
        </authorList>
    </citation>
    <scope>NUCLEOTIDE SEQUENCE</scope>
</reference>
<keyword evidence="1" id="KW-0175">Coiled coil</keyword>
<reference evidence="2 3" key="1">
    <citation type="journal article" date="2013" name="Nature">
        <title>The genomes of four tapeworm species reveal adaptations to parasitism.</title>
        <authorList>
            <person name="Tsai I.J."/>
            <person name="Zarowiecki M."/>
            <person name="Holroyd N."/>
            <person name="Garciarrubio A."/>
            <person name="Sanchez-Flores A."/>
            <person name="Brooks K.L."/>
            <person name="Tracey A."/>
            <person name="Bobes R.J."/>
            <person name="Fragoso G."/>
            <person name="Sciutto E."/>
            <person name="Aslett M."/>
            <person name="Beasley H."/>
            <person name="Bennett H.M."/>
            <person name="Cai J."/>
            <person name="Camicia F."/>
            <person name="Clark R."/>
            <person name="Cucher M."/>
            <person name="De Silva N."/>
            <person name="Day T.A."/>
            <person name="Deplazes P."/>
            <person name="Estrada K."/>
            <person name="Fernandez C."/>
            <person name="Holland P.W."/>
            <person name="Hou J."/>
            <person name="Hu S."/>
            <person name="Huckvale T."/>
            <person name="Hung S.S."/>
            <person name="Kamenetzky L."/>
            <person name="Keane J.A."/>
            <person name="Kiss F."/>
            <person name="Koziol U."/>
            <person name="Lambert O."/>
            <person name="Liu K."/>
            <person name="Luo X."/>
            <person name="Luo Y."/>
            <person name="Macchiaroli N."/>
            <person name="Nichol S."/>
            <person name="Paps J."/>
            <person name="Parkinson J."/>
            <person name="Pouchkina-Stantcheva N."/>
            <person name="Riddiford N."/>
            <person name="Rosenzvit M."/>
            <person name="Salinas G."/>
            <person name="Wasmuth J.D."/>
            <person name="Zamanian M."/>
            <person name="Zheng Y."/>
            <person name="Cai X."/>
            <person name="Soberon X."/>
            <person name="Olson P.D."/>
            <person name="Laclette J.P."/>
            <person name="Brehm K."/>
            <person name="Berriman M."/>
            <person name="Garciarrubio A."/>
            <person name="Bobes R.J."/>
            <person name="Fragoso G."/>
            <person name="Sanchez-Flores A."/>
            <person name="Estrada K."/>
            <person name="Cevallos M.A."/>
            <person name="Morett E."/>
            <person name="Gonzalez V."/>
            <person name="Portillo T."/>
            <person name="Ochoa-Leyva A."/>
            <person name="Jose M.V."/>
            <person name="Sciutto E."/>
            <person name="Landa A."/>
            <person name="Jimenez L."/>
            <person name="Valdes V."/>
            <person name="Carrero J.C."/>
            <person name="Larralde C."/>
            <person name="Morales-Montor J."/>
            <person name="Limon-Lason J."/>
            <person name="Soberon X."/>
            <person name="Laclette J.P."/>
        </authorList>
    </citation>
    <scope>NUCLEOTIDE SEQUENCE [LARGE SCALE GENOMIC DNA]</scope>
</reference>
<feature type="coiled-coil region" evidence="1">
    <location>
        <begin position="277"/>
        <end position="330"/>
    </location>
</feature>
<evidence type="ECO:0000313" key="4">
    <source>
        <dbReference type="WBParaSite" id="EgrG_000449300"/>
    </source>
</evidence>
<name>A0A068WHI4_ECHGR</name>
<dbReference type="AlphaFoldDB" id="A0A068WHI4"/>
<evidence type="ECO:0000313" key="3">
    <source>
        <dbReference type="Proteomes" id="UP000492820"/>
    </source>
</evidence>